<dbReference type="PANTHER" id="PTHR32024:SF1">
    <property type="entry name" value="KTR SYSTEM POTASSIUM UPTAKE PROTEIN B"/>
    <property type="match status" value="1"/>
</dbReference>
<feature type="transmembrane region" description="Helical" evidence="8">
    <location>
        <begin position="136"/>
        <end position="155"/>
    </location>
</feature>
<dbReference type="Proteomes" id="UP000243197">
    <property type="component" value="Chromosome"/>
</dbReference>
<name>A0A1J1E997_9FLAO</name>
<keyword evidence="6" id="KW-0406">Ion transport</keyword>
<keyword evidence="10" id="KW-1185">Reference proteome</keyword>
<protein>
    <submittedName>
        <fullName evidence="9">Potassium uptake protein, integral membrane component, KtrB</fullName>
    </submittedName>
</protein>
<feature type="transmembrane region" description="Helical" evidence="8">
    <location>
        <begin position="507"/>
        <end position="527"/>
    </location>
</feature>
<feature type="transmembrane region" description="Helical" evidence="8">
    <location>
        <begin position="450"/>
        <end position="470"/>
    </location>
</feature>
<feature type="transmembrane region" description="Helical" evidence="8">
    <location>
        <begin position="331"/>
        <end position="350"/>
    </location>
</feature>
<keyword evidence="2" id="KW-0813">Transport</keyword>
<dbReference type="PANTHER" id="PTHR32024">
    <property type="entry name" value="TRK SYSTEM POTASSIUM UPTAKE PROTEIN TRKG-RELATED"/>
    <property type="match status" value="1"/>
</dbReference>
<dbReference type="GO" id="GO:0005886">
    <property type="term" value="C:plasma membrane"/>
    <property type="evidence" value="ECO:0007669"/>
    <property type="project" value="UniProtKB-SubCell"/>
</dbReference>
<evidence type="ECO:0000313" key="10">
    <source>
        <dbReference type="Proteomes" id="UP000243197"/>
    </source>
</evidence>
<feature type="transmembrane region" description="Helical" evidence="8">
    <location>
        <begin position="285"/>
        <end position="306"/>
    </location>
</feature>
<feature type="transmembrane region" description="Helical" evidence="8">
    <location>
        <begin position="105"/>
        <end position="124"/>
    </location>
</feature>
<gene>
    <name evidence="9" type="ORF">JBKA6_0091</name>
</gene>
<evidence type="ECO:0000256" key="7">
    <source>
        <dbReference type="ARBA" id="ARBA00023136"/>
    </source>
</evidence>
<organism evidence="9 10">
    <name type="scientific">Ichthyobacterium seriolicida</name>
    <dbReference type="NCBI Taxonomy" id="242600"/>
    <lineage>
        <taxon>Bacteria</taxon>
        <taxon>Pseudomonadati</taxon>
        <taxon>Bacteroidota</taxon>
        <taxon>Flavobacteriia</taxon>
        <taxon>Flavobacteriales</taxon>
        <taxon>Ichthyobacteriaceae</taxon>
        <taxon>Ichthyobacterium</taxon>
    </lineage>
</organism>
<dbReference type="EMBL" id="AP014564">
    <property type="protein sequence ID" value="BAV94104.1"/>
    <property type="molecule type" value="Genomic_DNA"/>
</dbReference>
<proteinExistence type="predicted"/>
<comment type="subcellular location">
    <subcellularLocation>
        <location evidence="1">Cell membrane</location>
        <topology evidence="1">Multi-pass membrane protein</topology>
    </subcellularLocation>
</comment>
<feature type="transmembrane region" description="Helical" evidence="8">
    <location>
        <begin position="7"/>
        <end position="24"/>
    </location>
</feature>
<dbReference type="InterPro" id="IPR003445">
    <property type="entry name" value="Cat_transpt"/>
</dbReference>
<evidence type="ECO:0000256" key="8">
    <source>
        <dbReference type="SAM" id="Phobius"/>
    </source>
</evidence>
<keyword evidence="5 8" id="KW-1133">Transmembrane helix</keyword>
<feature type="transmembrane region" description="Helical" evidence="8">
    <location>
        <begin position="36"/>
        <end position="54"/>
    </location>
</feature>
<keyword evidence="7 8" id="KW-0472">Membrane</keyword>
<feature type="transmembrane region" description="Helical" evidence="8">
    <location>
        <begin position="253"/>
        <end position="273"/>
    </location>
</feature>
<evidence type="ECO:0000256" key="5">
    <source>
        <dbReference type="ARBA" id="ARBA00022989"/>
    </source>
</evidence>
<feature type="transmembrane region" description="Helical" evidence="8">
    <location>
        <begin position="411"/>
        <end position="429"/>
    </location>
</feature>
<dbReference type="Pfam" id="PF02386">
    <property type="entry name" value="TrkH"/>
    <property type="match status" value="1"/>
</dbReference>
<evidence type="ECO:0000256" key="1">
    <source>
        <dbReference type="ARBA" id="ARBA00004651"/>
    </source>
</evidence>
<keyword evidence="4 8" id="KW-0812">Transmembrane</keyword>
<dbReference type="AlphaFoldDB" id="A0A1J1E997"/>
<feature type="transmembrane region" description="Helical" evidence="8">
    <location>
        <begin position="222"/>
        <end position="241"/>
    </location>
</feature>
<dbReference type="GO" id="GO:0030001">
    <property type="term" value="P:metal ion transport"/>
    <property type="evidence" value="ECO:0007669"/>
    <property type="project" value="UniProtKB-ARBA"/>
</dbReference>
<evidence type="ECO:0000313" key="9">
    <source>
        <dbReference type="EMBL" id="BAV94104.1"/>
    </source>
</evidence>
<feature type="transmembrane region" description="Helical" evidence="8">
    <location>
        <begin position="167"/>
        <end position="191"/>
    </location>
</feature>
<evidence type="ECO:0000256" key="2">
    <source>
        <dbReference type="ARBA" id="ARBA00022448"/>
    </source>
</evidence>
<keyword evidence="3" id="KW-1003">Cell membrane</keyword>
<sequence>MFCINVILGVFIFKYLLGFIYSFDKIKYLTRSKLELTLLIITSLSLISFLHFNLHILDLLGGFIKLYPSEYLKMVFLEFCLFMFILLEIGKLGHRLTDLNMSPSLILLFSFGALILIGSMLLMMPKITASGRSMDFIDALFTSISASCVTGLIVVDTATFFSLKGQFIIMILIQLGGINIISFATIFAMLVRDGIRIKHQTIIKDNLNSESIRDSRSLIKKVFVFTLLIESIGAVLIFFLWDNSIYFENIYERVFYSVFHSISAFNNSGFSIFSDGLFQTGVREMYSVHLVIGTLIFFGGIGFSSLEDLFSSNTVKSLLKYRLNLCTNTKFSIYTSLSLVLVGSILIYVLEYKGVLKDLSQGGKIVSSVFQSITTRTAGFNTVDISILSTPVLIMMSLFMFIGASPGSTGGGIKTSTIVLLFMSTYATIRGKNRIETSRYNISFELVNKSVTILLFSLSFIFVSVFLLSITDGDIPILKLVFEEISAFATTGLSMGITNDLSICGRIIIMVSMFIGRVGALTLAFALSKKLVTAKYEYPETHINIG</sequence>
<feature type="transmembrane region" description="Helical" evidence="8">
    <location>
        <begin position="75"/>
        <end position="93"/>
    </location>
</feature>
<evidence type="ECO:0000256" key="3">
    <source>
        <dbReference type="ARBA" id="ARBA00022475"/>
    </source>
</evidence>
<evidence type="ECO:0000256" key="6">
    <source>
        <dbReference type="ARBA" id="ARBA00023065"/>
    </source>
</evidence>
<dbReference type="KEGG" id="ise:JBKA6_0091"/>
<reference evidence="9 10" key="1">
    <citation type="submission" date="2014-03" db="EMBL/GenBank/DDBJ databases">
        <title>complete genome sequence of Flavobacteriaceae bacterium JBKA-6.</title>
        <authorList>
            <person name="Takano T."/>
            <person name="Nakamura Y."/>
            <person name="Takuma S."/>
            <person name="Yasuike M."/>
            <person name="Matsuyama T."/>
            <person name="Sakai T."/>
            <person name="Fujiwara A."/>
            <person name="Kimoto K."/>
            <person name="Fukuda Y."/>
            <person name="Kondo H."/>
            <person name="Hirono I."/>
            <person name="Nakayasu C."/>
        </authorList>
    </citation>
    <scope>NUCLEOTIDE SEQUENCE [LARGE SCALE GENOMIC DNA]</scope>
    <source>
        <strain evidence="9 10">JBKA-6</strain>
    </source>
</reference>
<accession>A0A1J1E997</accession>
<dbReference type="GO" id="GO:0008324">
    <property type="term" value="F:monoatomic cation transmembrane transporter activity"/>
    <property type="evidence" value="ECO:0007669"/>
    <property type="project" value="InterPro"/>
</dbReference>
<evidence type="ECO:0000256" key="4">
    <source>
        <dbReference type="ARBA" id="ARBA00022692"/>
    </source>
</evidence>